<keyword evidence="2" id="KW-0472">Membrane</keyword>
<dbReference type="OrthoDB" id="7958789at2"/>
<dbReference type="Pfam" id="PF07963">
    <property type="entry name" value="N_methyl"/>
    <property type="match status" value="1"/>
</dbReference>
<dbReference type="Proteomes" id="UP000184096">
    <property type="component" value="Chromosome I"/>
</dbReference>
<protein>
    <submittedName>
        <fullName evidence="3">General secretion pathway protein J</fullName>
    </submittedName>
</protein>
<proteinExistence type="predicted"/>
<dbReference type="InterPro" id="IPR012902">
    <property type="entry name" value="N_methyl_site"/>
</dbReference>
<evidence type="ECO:0000313" key="4">
    <source>
        <dbReference type="Proteomes" id="UP000184096"/>
    </source>
</evidence>
<dbReference type="RefSeq" id="WP_072816661.1">
    <property type="nucleotide sequence ID" value="NZ_LT670849.1"/>
</dbReference>
<dbReference type="NCBIfam" id="TIGR02532">
    <property type="entry name" value="IV_pilin_GFxxxE"/>
    <property type="match status" value="1"/>
</dbReference>
<accession>A0A1M7T2K0</accession>
<gene>
    <name evidence="3" type="ORF">SAMN05444170_0639</name>
</gene>
<feature type="transmembrane region" description="Helical" evidence="2">
    <location>
        <begin position="20"/>
        <end position="41"/>
    </location>
</feature>
<dbReference type="PROSITE" id="PS00409">
    <property type="entry name" value="PROKAR_NTER_METHYL"/>
    <property type="match status" value="1"/>
</dbReference>
<keyword evidence="4" id="KW-1185">Reference proteome</keyword>
<keyword evidence="2" id="KW-0812">Transmembrane</keyword>
<organism evidence="3 4">
    <name type="scientific">Bradyrhizobium erythrophlei</name>
    <dbReference type="NCBI Taxonomy" id="1437360"/>
    <lineage>
        <taxon>Bacteria</taxon>
        <taxon>Pseudomonadati</taxon>
        <taxon>Pseudomonadota</taxon>
        <taxon>Alphaproteobacteria</taxon>
        <taxon>Hyphomicrobiales</taxon>
        <taxon>Nitrobacteraceae</taxon>
        <taxon>Bradyrhizobium</taxon>
    </lineage>
</organism>
<evidence type="ECO:0000313" key="3">
    <source>
        <dbReference type="EMBL" id="SHN64894.1"/>
    </source>
</evidence>
<feature type="compositionally biased region" description="Low complexity" evidence="1">
    <location>
        <begin position="227"/>
        <end position="238"/>
    </location>
</feature>
<dbReference type="AlphaFoldDB" id="A0A1M7T2K0"/>
<keyword evidence="2" id="KW-1133">Transmembrane helix</keyword>
<feature type="compositionally biased region" description="Gly residues" evidence="1">
    <location>
        <begin position="239"/>
        <end position="250"/>
    </location>
</feature>
<sequence>MTVSAGRRNGEGGFSLIESLVALALTGLVLSALANITAQWLPNWNRGLDRIQRSEMISITLQRIADDLAASQYVPIGGGETKPLFAGTERSVIFVRTALGPNVGPGLDVVRLSETSDQGGLATVRSRMSFRPMPPQQASDRLHFAEPVLLLRAPYQLSFAYAGDDQAWQSSWQDAEKLPAKIRLTVRDSSNGRAVSTVTTIHVQTLAQGECKQADGKCNDNGQPANQSGQQGNSPAASQGGGGAGQGGSR</sequence>
<dbReference type="EMBL" id="LT670849">
    <property type="protein sequence ID" value="SHN64894.1"/>
    <property type="molecule type" value="Genomic_DNA"/>
</dbReference>
<evidence type="ECO:0000256" key="2">
    <source>
        <dbReference type="SAM" id="Phobius"/>
    </source>
</evidence>
<feature type="region of interest" description="Disordered" evidence="1">
    <location>
        <begin position="212"/>
        <end position="250"/>
    </location>
</feature>
<name>A0A1M7T2K0_9BRAD</name>
<reference evidence="4" key="1">
    <citation type="submission" date="2016-11" db="EMBL/GenBank/DDBJ databases">
        <authorList>
            <person name="Varghese N."/>
            <person name="Submissions S."/>
        </authorList>
    </citation>
    <scope>NUCLEOTIDE SEQUENCE [LARGE SCALE GENOMIC DNA]</scope>
    <source>
        <strain evidence="4">GAS401</strain>
    </source>
</reference>
<evidence type="ECO:0000256" key="1">
    <source>
        <dbReference type="SAM" id="MobiDB-lite"/>
    </source>
</evidence>